<evidence type="ECO:0000313" key="1">
    <source>
        <dbReference type="EMBL" id="NHN26774.1"/>
    </source>
</evidence>
<keyword evidence="2" id="KW-1185">Reference proteome</keyword>
<dbReference type="EMBL" id="VEVQ02000009">
    <property type="protein sequence ID" value="NHN26774.1"/>
    <property type="molecule type" value="Genomic_DNA"/>
</dbReference>
<protein>
    <submittedName>
        <fullName evidence="1">Uncharacterized protein</fullName>
    </submittedName>
</protein>
<proteinExistence type="predicted"/>
<sequence>MTKSERLTNRNEAVRKFFYSTLEKNPKWKISAVIEEVASKFFLSSRTVDAIISYEGIYADNVKKQKTSQLKLL</sequence>
<dbReference type="Proteomes" id="UP000817854">
    <property type="component" value="Unassembled WGS sequence"/>
</dbReference>
<organism evidence="1 2">
    <name type="scientific">Flavobacterium jejuense</name>
    <dbReference type="NCBI Taxonomy" id="1544455"/>
    <lineage>
        <taxon>Bacteria</taxon>
        <taxon>Pseudomonadati</taxon>
        <taxon>Bacteroidota</taxon>
        <taxon>Flavobacteriia</taxon>
        <taxon>Flavobacteriales</taxon>
        <taxon>Flavobacteriaceae</taxon>
        <taxon>Flavobacterium</taxon>
    </lineage>
</organism>
<name>A0ABX0ISH7_9FLAO</name>
<evidence type="ECO:0000313" key="2">
    <source>
        <dbReference type="Proteomes" id="UP000817854"/>
    </source>
</evidence>
<comment type="caution">
    <text evidence="1">The sequence shown here is derived from an EMBL/GenBank/DDBJ whole genome shotgun (WGS) entry which is preliminary data.</text>
</comment>
<reference evidence="1" key="2">
    <citation type="submission" date="2020-02" db="EMBL/GenBank/DDBJ databases">
        <title>Flavobacterium profundi sp. nov., isolated from a deep-sea seamount.</title>
        <authorList>
            <person name="Zhang D.-C."/>
        </authorList>
    </citation>
    <scope>NUCLEOTIDE SEQUENCE</scope>
    <source>
        <strain evidence="1">EC11</strain>
    </source>
</reference>
<dbReference type="RefSeq" id="WP_140963095.1">
    <property type="nucleotide sequence ID" value="NZ_VEVQ02000009.1"/>
</dbReference>
<gene>
    <name evidence="1" type="ORF">FIA58_013900</name>
</gene>
<accession>A0ABX0ISH7</accession>
<reference evidence="1" key="1">
    <citation type="submission" date="2019-05" db="EMBL/GenBank/DDBJ databases">
        <authorList>
            <person name="Lianzixin W."/>
        </authorList>
    </citation>
    <scope>NUCLEOTIDE SEQUENCE</scope>
    <source>
        <strain evidence="1">EC11</strain>
    </source>
</reference>